<evidence type="ECO:0000313" key="2">
    <source>
        <dbReference type="Proteomes" id="UP000000851"/>
    </source>
</evidence>
<dbReference type="KEGG" id="cai:Caci_3887"/>
<dbReference type="EMBL" id="CP001700">
    <property type="protein sequence ID" value="ACU72775.1"/>
    <property type="molecule type" value="Genomic_DNA"/>
</dbReference>
<gene>
    <name evidence="1" type="ordered locus">Caci_3887</name>
</gene>
<dbReference type="Proteomes" id="UP000000851">
    <property type="component" value="Chromosome"/>
</dbReference>
<evidence type="ECO:0000313" key="1">
    <source>
        <dbReference type="EMBL" id="ACU72775.1"/>
    </source>
</evidence>
<reference evidence="1 2" key="1">
    <citation type="journal article" date="2009" name="Stand. Genomic Sci.">
        <title>Complete genome sequence of Catenulispora acidiphila type strain (ID 139908).</title>
        <authorList>
            <person name="Copeland A."/>
            <person name="Lapidus A."/>
            <person name="Glavina Del Rio T."/>
            <person name="Nolan M."/>
            <person name="Lucas S."/>
            <person name="Chen F."/>
            <person name="Tice H."/>
            <person name="Cheng J.F."/>
            <person name="Bruce D."/>
            <person name="Goodwin L."/>
            <person name="Pitluck S."/>
            <person name="Mikhailova N."/>
            <person name="Pati A."/>
            <person name="Ivanova N."/>
            <person name="Mavromatis K."/>
            <person name="Chen A."/>
            <person name="Palaniappan K."/>
            <person name="Chain P."/>
            <person name="Land M."/>
            <person name="Hauser L."/>
            <person name="Chang Y.J."/>
            <person name="Jeffries C.D."/>
            <person name="Chertkov O."/>
            <person name="Brettin T."/>
            <person name="Detter J.C."/>
            <person name="Han C."/>
            <person name="Ali Z."/>
            <person name="Tindall B.J."/>
            <person name="Goker M."/>
            <person name="Bristow J."/>
            <person name="Eisen J.A."/>
            <person name="Markowitz V."/>
            <person name="Hugenholtz P."/>
            <person name="Kyrpides N.C."/>
            <person name="Klenk H.P."/>
        </authorList>
    </citation>
    <scope>NUCLEOTIDE SEQUENCE [LARGE SCALE GENOMIC DNA]</scope>
    <source>
        <strain evidence="2">DSM 44928 / JCM 14897 / NBRC 102108 / NRRL B-24433 / ID139908</strain>
    </source>
</reference>
<proteinExistence type="predicted"/>
<accession>C7QDI2</accession>
<keyword evidence="2" id="KW-1185">Reference proteome</keyword>
<dbReference type="HOGENOM" id="CLU_2394394_0_0_11"/>
<dbReference type="OrthoDB" id="3401121at2"/>
<dbReference type="RefSeq" id="WP_015792504.1">
    <property type="nucleotide sequence ID" value="NC_013131.1"/>
</dbReference>
<dbReference type="AlphaFoldDB" id="C7QDI2"/>
<sequence>MAELLVLSRERAAKWESLLLLGSPEAIAAARTWHRVAWTMEWVARGTITDPEAWDRALEEFTIAREQFYQAARADLGISGNDPLIGAHGTDQH</sequence>
<name>C7QDI2_CATAD</name>
<organism evidence="1 2">
    <name type="scientific">Catenulispora acidiphila (strain DSM 44928 / JCM 14897 / NBRC 102108 / NRRL B-24433 / ID139908)</name>
    <dbReference type="NCBI Taxonomy" id="479433"/>
    <lineage>
        <taxon>Bacteria</taxon>
        <taxon>Bacillati</taxon>
        <taxon>Actinomycetota</taxon>
        <taxon>Actinomycetes</taxon>
        <taxon>Catenulisporales</taxon>
        <taxon>Catenulisporaceae</taxon>
        <taxon>Catenulispora</taxon>
    </lineage>
</organism>
<protein>
    <submittedName>
        <fullName evidence="1">Uncharacterized protein</fullName>
    </submittedName>
</protein>
<dbReference type="InParanoid" id="C7QDI2"/>
<dbReference type="STRING" id="479433.Caci_3887"/>